<dbReference type="HAMAP" id="MF_00167">
    <property type="entry name" value="CsrA"/>
    <property type="match status" value="1"/>
</dbReference>
<dbReference type="InterPro" id="IPR036107">
    <property type="entry name" value="CsrA_sf"/>
</dbReference>
<dbReference type="SUPFAM" id="SSF117130">
    <property type="entry name" value="CsrA-like"/>
    <property type="match status" value="1"/>
</dbReference>
<dbReference type="PANTHER" id="PTHR34984:SF1">
    <property type="entry name" value="CARBON STORAGE REGULATOR"/>
    <property type="match status" value="1"/>
</dbReference>
<organism evidence="7 8">
    <name type="scientific">Aequitasia blattaphilus</name>
    <dbReference type="NCBI Taxonomy" id="2949332"/>
    <lineage>
        <taxon>Bacteria</taxon>
        <taxon>Bacillati</taxon>
        <taxon>Bacillota</taxon>
        <taxon>Clostridia</taxon>
        <taxon>Lachnospirales</taxon>
        <taxon>Lachnospiraceae</taxon>
        <taxon>Aequitasia</taxon>
    </lineage>
</organism>
<accession>A0ABT1E9N2</accession>
<reference evidence="7 8" key="1">
    <citation type="journal article" date="2022" name="Genome Biol. Evol.">
        <title>Host diet, physiology and behaviors set the stage for Lachnospiraceae cladogenesis.</title>
        <authorList>
            <person name="Vera-Ponce De Leon A."/>
            <person name="Schneider M."/>
            <person name="Jahnes B.C."/>
            <person name="Sadowski V."/>
            <person name="Camuy-Velez L.A."/>
            <person name="Duan J."/>
            <person name="Sabree Z.L."/>
        </authorList>
    </citation>
    <scope>NUCLEOTIDE SEQUENCE [LARGE SCALE GENOMIC DNA]</scope>
    <source>
        <strain evidence="7 8">PAL113</strain>
    </source>
</reference>
<evidence type="ECO:0000256" key="2">
    <source>
        <dbReference type="ARBA" id="ARBA00022491"/>
    </source>
</evidence>
<evidence type="ECO:0000313" key="8">
    <source>
        <dbReference type="Proteomes" id="UP001523566"/>
    </source>
</evidence>
<keyword evidence="8" id="KW-1185">Reference proteome</keyword>
<name>A0ABT1E9N2_9FIRM</name>
<sequence>MLVLQRKKGEELLIGEDVRISITEVTADGVKLAIDAPKDIKILRGELAEAIAVNKEAAKKPKENISKDILKVLQEK</sequence>
<gene>
    <name evidence="6" type="primary">csrA</name>
    <name evidence="7" type="ORF">NK125_08980</name>
</gene>
<protein>
    <recommendedName>
        <fullName evidence="6">Translational regulator CsrA</fullName>
    </recommendedName>
</protein>
<comment type="similarity">
    <text evidence="6">Belongs to the CsrA/RsmA family.</text>
</comment>
<evidence type="ECO:0000313" key="7">
    <source>
        <dbReference type="EMBL" id="MCP1102545.1"/>
    </source>
</evidence>
<keyword evidence="4 6" id="KW-0810">Translation regulation</keyword>
<keyword evidence="5 6" id="KW-0694">RNA-binding</keyword>
<dbReference type="PANTHER" id="PTHR34984">
    <property type="entry name" value="CARBON STORAGE REGULATOR"/>
    <property type="match status" value="1"/>
</dbReference>
<dbReference type="Gene3D" id="2.60.40.4380">
    <property type="entry name" value="Translational regulator CsrA"/>
    <property type="match status" value="1"/>
</dbReference>
<comment type="function">
    <text evidence="6">A translational regulator that binds mRNA to regulate translation initiation and/or mRNA stability. Usually binds in the 5'-UTR at or near the Shine-Dalgarno sequence preventing ribosome-binding, thus repressing translation. Its main target seems to be the major flagellin gene, while its function is anatagonized by FliW.</text>
</comment>
<dbReference type="Proteomes" id="UP001523566">
    <property type="component" value="Unassembled WGS sequence"/>
</dbReference>
<evidence type="ECO:0000256" key="1">
    <source>
        <dbReference type="ARBA" id="ARBA00022490"/>
    </source>
</evidence>
<dbReference type="RefSeq" id="WP_262066330.1">
    <property type="nucleotide sequence ID" value="NZ_JAMXOD010000011.1"/>
</dbReference>
<proteinExistence type="inferred from homology"/>
<dbReference type="Pfam" id="PF02599">
    <property type="entry name" value="CsrA"/>
    <property type="match status" value="1"/>
</dbReference>
<comment type="subcellular location">
    <subcellularLocation>
        <location evidence="6">Cytoplasm</location>
    </subcellularLocation>
</comment>
<evidence type="ECO:0000256" key="6">
    <source>
        <dbReference type="HAMAP-Rule" id="MF_00167"/>
    </source>
</evidence>
<comment type="subunit">
    <text evidence="6">Homodimer; the beta-strands of each monomer intercalate to form a hydrophobic core, while the alpha-helices form wings that extend away from the core.</text>
</comment>
<dbReference type="EMBL" id="JAMZFW010000011">
    <property type="protein sequence ID" value="MCP1102545.1"/>
    <property type="molecule type" value="Genomic_DNA"/>
</dbReference>
<dbReference type="InterPro" id="IPR003751">
    <property type="entry name" value="CsrA"/>
</dbReference>
<evidence type="ECO:0000256" key="4">
    <source>
        <dbReference type="ARBA" id="ARBA00022845"/>
    </source>
</evidence>
<keyword evidence="2 6" id="KW-0678">Repressor</keyword>
<keyword evidence="1 6" id="KW-0963">Cytoplasm</keyword>
<evidence type="ECO:0000256" key="5">
    <source>
        <dbReference type="ARBA" id="ARBA00022884"/>
    </source>
</evidence>
<comment type="caution">
    <text evidence="7">The sequence shown here is derived from an EMBL/GenBank/DDBJ whole genome shotgun (WGS) entry which is preliminary data.</text>
</comment>
<keyword evidence="3 6" id="KW-1005">Bacterial flagellum biogenesis</keyword>
<evidence type="ECO:0000256" key="3">
    <source>
        <dbReference type="ARBA" id="ARBA00022795"/>
    </source>
</evidence>